<accession>A0ABW5NID4</accession>
<dbReference type="Proteomes" id="UP001597393">
    <property type="component" value="Unassembled WGS sequence"/>
</dbReference>
<evidence type="ECO:0000313" key="3">
    <source>
        <dbReference type="Proteomes" id="UP001597393"/>
    </source>
</evidence>
<dbReference type="RefSeq" id="WP_380867179.1">
    <property type="nucleotide sequence ID" value="NZ_JBHUMA010000004.1"/>
</dbReference>
<organism evidence="2 3">
    <name type="scientific">Sphingobacterium corticis</name>
    <dbReference type="NCBI Taxonomy" id="1812823"/>
    <lineage>
        <taxon>Bacteria</taxon>
        <taxon>Pseudomonadati</taxon>
        <taxon>Bacteroidota</taxon>
        <taxon>Sphingobacteriia</taxon>
        <taxon>Sphingobacteriales</taxon>
        <taxon>Sphingobacteriaceae</taxon>
        <taxon>Sphingobacterium</taxon>
    </lineage>
</organism>
<dbReference type="InterPro" id="IPR007314">
    <property type="entry name" value="Cofac_haem-bd_dom"/>
</dbReference>
<dbReference type="EMBL" id="JBHUMA010000004">
    <property type="protein sequence ID" value="MFD2597794.1"/>
    <property type="molecule type" value="Genomic_DNA"/>
</dbReference>
<feature type="domain" description="Haem-binding uptake Tiki superfamily ChaN" evidence="1">
    <location>
        <begin position="30"/>
        <end position="225"/>
    </location>
</feature>
<comment type="caution">
    <text evidence="2">The sequence shown here is derived from an EMBL/GenBank/DDBJ whole genome shotgun (WGS) entry which is preliminary data.</text>
</comment>
<proteinExistence type="predicted"/>
<dbReference type="SUPFAM" id="SSF159501">
    <property type="entry name" value="EreA/ChaN-like"/>
    <property type="match status" value="1"/>
</dbReference>
<reference evidence="3" key="1">
    <citation type="journal article" date="2019" name="Int. J. Syst. Evol. Microbiol.">
        <title>The Global Catalogue of Microorganisms (GCM) 10K type strain sequencing project: providing services to taxonomists for standard genome sequencing and annotation.</title>
        <authorList>
            <consortium name="The Broad Institute Genomics Platform"/>
            <consortium name="The Broad Institute Genome Sequencing Center for Infectious Disease"/>
            <person name="Wu L."/>
            <person name="Ma J."/>
        </authorList>
    </citation>
    <scope>NUCLEOTIDE SEQUENCE [LARGE SCALE GENOMIC DNA]</scope>
    <source>
        <strain evidence="3">KCTC 42248</strain>
    </source>
</reference>
<keyword evidence="3" id="KW-1185">Reference proteome</keyword>
<protein>
    <submittedName>
        <fullName evidence="2">ChaN family lipoprotein</fullName>
    </submittedName>
</protein>
<keyword evidence="2" id="KW-0449">Lipoprotein</keyword>
<evidence type="ECO:0000259" key="1">
    <source>
        <dbReference type="Pfam" id="PF04187"/>
    </source>
</evidence>
<name>A0ABW5NID4_9SPHI</name>
<dbReference type="Pfam" id="PF04187">
    <property type="entry name" value="Cofac_haem_bdg"/>
    <property type="match status" value="1"/>
</dbReference>
<dbReference type="CDD" id="cd14727">
    <property type="entry name" value="ChanN-like"/>
    <property type="match status" value="1"/>
</dbReference>
<dbReference type="Gene3D" id="3.40.50.11550">
    <property type="match status" value="1"/>
</dbReference>
<evidence type="ECO:0000313" key="2">
    <source>
        <dbReference type="EMBL" id="MFD2597794.1"/>
    </source>
</evidence>
<sequence length="269" mass="30134">MSLQMAHAQNISSLYNAQGKVVSIEDVLGATKGKKYIFIGEMHGEKPAHDLELQVLESLFALHGDKLVLGMEMFETDVQPVLNEYMSGIINTRSFESESRIWTNYSDYRPMVEFAKAHRIPVIATNVPRRYANAVYHRGVAILDSLSDYAKTILPPLPMNVDTTLSSYQELKNMIPGHGGENMLYSQAIKDASMAHQILLHAKVDKIFLHINGAYHTKNREGILSFMREIDPKLILTITTIPEGEDNPSVEEADFTLIIPSKPLEGTPH</sequence>
<gene>
    <name evidence="2" type="ORF">ACFSQ3_02430</name>
</gene>